<comment type="caution">
    <text evidence="1">The sequence shown here is derived from an EMBL/GenBank/DDBJ whole genome shotgun (WGS) entry which is preliminary data.</text>
</comment>
<proteinExistence type="predicted"/>
<dbReference type="EMBL" id="JARKHS020009172">
    <property type="protein sequence ID" value="KAK8780120.1"/>
    <property type="molecule type" value="Genomic_DNA"/>
</dbReference>
<keyword evidence="2" id="KW-1185">Reference proteome</keyword>
<gene>
    <name evidence="1" type="ORF">V5799_018538</name>
</gene>
<evidence type="ECO:0000313" key="1">
    <source>
        <dbReference type="EMBL" id="KAK8780120.1"/>
    </source>
</evidence>
<dbReference type="Proteomes" id="UP001321473">
    <property type="component" value="Unassembled WGS sequence"/>
</dbReference>
<protein>
    <submittedName>
        <fullName evidence="1">Uncharacterized protein</fullName>
    </submittedName>
</protein>
<evidence type="ECO:0000313" key="2">
    <source>
        <dbReference type="Proteomes" id="UP001321473"/>
    </source>
</evidence>
<name>A0AAQ4EZ86_AMBAM</name>
<dbReference type="AlphaFoldDB" id="A0AAQ4EZ86"/>
<sequence length="81" mass="9185">MVASQVFVLFYCLVRFFHKGYKYWSSYCNISFVFTDAKVCKLVLDTLVKISAIQNGVLFISNKDILSWQCCGSKAVPARSS</sequence>
<accession>A0AAQ4EZ86</accession>
<reference evidence="1 2" key="1">
    <citation type="journal article" date="2023" name="Arcadia Sci">
        <title>De novo assembly of a long-read Amblyomma americanum tick genome.</title>
        <authorList>
            <person name="Chou S."/>
            <person name="Poskanzer K.E."/>
            <person name="Rollins M."/>
            <person name="Thuy-Boun P.S."/>
        </authorList>
    </citation>
    <scope>NUCLEOTIDE SEQUENCE [LARGE SCALE GENOMIC DNA]</scope>
    <source>
        <strain evidence="1">F_SG_1</strain>
        <tissue evidence="1">Salivary glands</tissue>
    </source>
</reference>
<organism evidence="1 2">
    <name type="scientific">Amblyomma americanum</name>
    <name type="common">Lone star tick</name>
    <dbReference type="NCBI Taxonomy" id="6943"/>
    <lineage>
        <taxon>Eukaryota</taxon>
        <taxon>Metazoa</taxon>
        <taxon>Ecdysozoa</taxon>
        <taxon>Arthropoda</taxon>
        <taxon>Chelicerata</taxon>
        <taxon>Arachnida</taxon>
        <taxon>Acari</taxon>
        <taxon>Parasitiformes</taxon>
        <taxon>Ixodida</taxon>
        <taxon>Ixodoidea</taxon>
        <taxon>Ixodidae</taxon>
        <taxon>Amblyomminae</taxon>
        <taxon>Amblyomma</taxon>
    </lineage>
</organism>